<feature type="non-terminal residue" evidence="2">
    <location>
        <position position="71"/>
    </location>
</feature>
<evidence type="ECO:0000256" key="1">
    <source>
        <dbReference type="SAM" id="MobiDB-lite"/>
    </source>
</evidence>
<dbReference type="Proteomes" id="UP000258309">
    <property type="component" value="Unassembled WGS sequence"/>
</dbReference>
<feature type="compositionally biased region" description="Polar residues" evidence="1">
    <location>
        <begin position="24"/>
        <end position="39"/>
    </location>
</feature>
<feature type="region of interest" description="Disordered" evidence="1">
    <location>
        <begin position="24"/>
        <end position="45"/>
    </location>
</feature>
<reference evidence="2 3" key="1">
    <citation type="submission" date="2018-05" db="EMBL/GenBank/DDBJ databases">
        <title>Draft genome sequence of Scytalidium lignicola DSM 105466, a ubiquitous saprotrophic fungus.</title>
        <authorList>
            <person name="Buettner E."/>
            <person name="Gebauer A.M."/>
            <person name="Hofrichter M."/>
            <person name="Liers C."/>
            <person name="Kellner H."/>
        </authorList>
    </citation>
    <scope>NUCLEOTIDE SEQUENCE [LARGE SCALE GENOMIC DNA]</scope>
    <source>
        <strain evidence="2 3">DSM 105466</strain>
    </source>
</reference>
<gene>
    <name evidence="2" type="ORF">B7463_g7066</name>
</gene>
<accession>A0A3E2H852</accession>
<keyword evidence="3" id="KW-1185">Reference proteome</keyword>
<protein>
    <submittedName>
        <fullName evidence="2">Uncharacterized protein</fullName>
    </submittedName>
</protein>
<name>A0A3E2H852_SCYLI</name>
<dbReference type="EMBL" id="NCSJ02000134">
    <property type="protein sequence ID" value="RFU29273.1"/>
    <property type="molecule type" value="Genomic_DNA"/>
</dbReference>
<comment type="caution">
    <text evidence="2">The sequence shown here is derived from an EMBL/GenBank/DDBJ whole genome shotgun (WGS) entry which is preliminary data.</text>
</comment>
<sequence>MRVVAVRNSALASGRGLVAMGVSSNNSSDSFNLGSTGSAGSLRETAGGGRASWLAMAVAATQQLCTYRYGL</sequence>
<dbReference type="AlphaFoldDB" id="A0A3E2H852"/>
<feature type="non-terminal residue" evidence="2">
    <location>
        <position position="1"/>
    </location>
</feature>
<evidence type="ECO:0000313" key="3">
    <source>
        <dbReference type="Proteomes" id="UP000258309"/>
    </source>
</evidence>
<evidence type="ECO:0000313" key="2">
    <source>
        <dbReference type="EMBL" id="RFU29273.1"/>
    </source>
</evidence>
<organism evidence="2 3">
    <name type="scientific">Scytalidium lignicola</name>
    <name type="common">Hyphomycete</name>
    <dbReference type="NCBI Taxonomy" id="5539"/>
    <lineage>
        <taxon>Eukaryota</taxon>
        <taxon>Fungi</taxon>
        <taxon>Dikarya</taxon>
        <taxon>Ascomycota</taxon>
        <taxon>Pezizomycotina</taxon>
        <taxon>Leotiomycetes</taxon>
        <taxon>Leotiomycetes incertae sedis</taxon>
        <taxon>Scytalidium</taxon>
    </lineage>
</organism>
<proteinExistence type="predicted"/>